<dbReference type="EMBL" id="JAESVP010000001">
    <property type="protein sequence ID" value="MBL4926736.1"/>
    <property type="molecule type" value="Genomic_DNA"/>
</dbReference>
<keyword evidence="3" id="KW-1185">Reference proteome</keyword>
<dbReference type="AlphaFoldDB" id="A0A8J7SQF8"/>
<feature type="signal peptide" evidence="1">
    <location>
        <begin position="1"/>
        <end position="18"/>
    </location>
</feature>
<organism evidence="2 3">
    <name type="scientific">Fuscibacter oryzae</name>
    <dbReference type="NCBI Taxonomy" id="2803939"/>
    <lineage>
        <taxon>Bacteria</taxon>
        <taxon>Pseudomonadati</taxon>
        <taxon>Pseudomonadota</taxon>
        <taxon>Alphaproteobacteria</taxon>
        <taxon>Rhodobacterales</taxon>
        <taxon>Paracoccaceae</taxon>
        <taxon>Fuscibacter</taxon>
    </lineage>
</organism>
<comment type="caution">
    <text evidence="2">The sequence shown here is derived from an EMBL/GenBank/DDBJ whole genome shotgun (WGS) entry which is preliminary data.</text>
</comment>
<feature type="chain" id="PRO_5035257002" description="Secreted protein" evidence="1">
    <location>
        <begin position="19"/>
        <end position="129"/>
    </location>
</feature>
<evidence type="ECO:0000313" key="2">
    <source>
        <dbReference type="EMBL" id="MBL4926736.1"/>
    </source>
</evidence>
<evidence type="ECO:0000256" key="1">
    <source>
        <dbReference type="SAM" id="SignalP"/>
    </source>
</evidence>
<evidence type="ECO:0000313" key="3">
    <source>
        <dbReference type="Proteomes" id="UP000619033"/>
    </source>
</evidence>
<protein>
    <recommendedName>
        <fullName evidence="4">Secreted protein</fullName>
    </recommendedName>
</protein>
<dbReference type="Proteomes" id="UP000619033">
    <property type="component" value="Unassembled WGS sequence"/>
</dbReference>
<gene>
    <name evidence="2" type="ORF">JI744_01335</name>
</gene>
<sequence length="129" mass="13832">MRAFLVFLILLLPGLAMADSIEQIDTPSGVTVDYVKCKRSPNKCMNEAAEYCKGSYQVIGSESHSGMLLTDTFAGAVTWYSMTFLCGVSDGQLPDFPYQKKADPPSTVLPPGVSAVCKAIGRGKSCIVQ</sequence>
<accession>A0A8J7SQF8</accession>
<evidence type="ECO:0008006" key="4">
    <source>
        <dbReference type="Google" id="ProtNLM"/>
    </source>
</evidence>
<reference evidence="2" key="1">
    <citation type="submission" date="2021-01" db="EMBL/GenBank/DDBJ databases">
        <title>Genome seq and assembly of Tabrizicola sp. KVB23.</title>
        <authorList>
            <person name="Chhetri G."/>
        </authorList>
    </citation>
    <scope>NUCLEOTIDE SEQUENCE</scope>
    <source>
        <strain evidence="2">KVB23</strain>
    </source>
</reference>
<dbReference type="RefSeq" id="WP_202657540.1">
    <property type="nucleotide sequence ID" value="NZ_JAESVP010000001.1"/>
</dbReference>
<name>A0A8J7SQF8_9RHOB</name>
<proteinExistence type="predicted"/>
<keyword evidence="1" id="KW-0732">Signal</keyword>